<dbReference type="Pfam" id="PF04149">
    <property type="entry name" value="DUF397"/>
    <property type="match status" value="1"/>
</dbReference>
<feature type="domain" description="DUF397" evidence="1">
    <location>
        <begin position="15"/>
        <end position="68"/>
    </location>
</feature>
<evidence type="ECO:0000313" key="2">
    <source>
        <dbReference type="EMBL" id="RGD62962.1"/>
    </source>
</evidence>
<gene>
    <name evidence="2" type="ORF">DR950_18190</name>
</gene>
<dbReference type="AlphaFoldDB" id="A0A373A5I6"/>
<organism evidence="2 3">
    <name type="scientific">Kitasatospora xanthocidica</name>
    <dbReference type="NCBI Taxonomy" id="83382"/>
    <lineage>
        <taxon>Bacteria</taxon>
        <taxon>Bacillati</taxon>
        <taxon>Actinomycetota</taxon>
        <taxon>Actinomycetes</taxon>
        <taxon>Kitasatosporales</taxon>
        <taxon>Streptomycetaceae</taxon>
        <taxon>Kitasatospora</taxon>
    </lineage>
</organism>
<name>A0A373A5I6_9ACTN</name>
<dbReference type="RefSeq" id="WP_117491677.1">
    <property type="nucleotide sequence ID" value="NZ_QVIG01000001.1"/>
</dbReference>
<evidence type="ECO:0000313" key="3">
    <source>
        <dbReference type="Proteomes" id="UP000263377"/>
    </source>
</evidence>
<reference evidence="2 3" key="1">
    <citation type="submission" date="2018-08" db="EMBL/GenBank/DDBJ databases">
        <title>Diversity &amp; Physiological Properties of Lignin-Decomposing Actinobacteria from Soil.</title>
        <authorList>
            <person name="Roh S.G."/>
            <person name="Kim S.B."/>
        </authorList>
    </citation>
    <scope>NUCLEOTIDE SEQUENCE [LARGE SCALE GENOMIC DNA]</scope>
    <source>
        <strain evidence="2 3">MMS17-GH009</strain>
    </source>
</reference>
<dbReference type="InterPro" id="IPR007278">
    <property type="entry name" value="DUF397"/>
</dbReference>
<evidence type="ECO:0000259" key="1">
    <source>
        <dbReference type="Pfam" id="PF04149"/>
    </source>
</evidence>
<proteinExistence type="predicted"/>
<dbReference type="Proteomes" id="UP000263377">
    <property type="component" value="Unassembled WGS sequence"/>
</dbReference>
<dbReference type="EMBL" id="QVIG01000001">
    <property type="protein sequence ID" value="RGD62962.1"/>
    <property type="molecule type" value="Genomic_DNA"/>
</dbReference>
<keyword evidence="3" id="KW-1185">Reference proteome</keyword>
<protein>
    <submittedName>
        <fullName evidence="2">DUF397 domain-containing protein</fullName>
    </submittedName>
</protein>
<comment type="caution">
    <text evidence="2">The sequence shown here is derived from an EMBL/GenBank/DDBJ whole genome shotgun (WGS) entry which is preliminary data.</text>
</comment>
<accession>A0A373A5I6</accession>
<sequence>MTDYWNGMPAGSIDAVWTKSSASDANGQCVEVTRTRSGEIAVRNSRDAEGPALLFTPGEWGALLFGAKGGEFDFMITA</sequence>